<dbReference type="InterPro" id="IPR002549">
    <property type="entry name" value="AI-2E-like"/>
</dbReference>
<feature type="transmembrane region" description="Helical" evidence="6">
    <location>
        <begin position="237"/>
        <end position="262"/>
    </location>
</feature>
<dbReference type="PANTHER" id="PTHR21716">
    <property type="entry name" value="TRANSMEMBRANE PROTEIN"/>
    <property type="match status" value="1"/>
</dbReference>
<keyword evidence="8" id="KW-1185">Reference proteome</keyword>
<dbReference type="GO" id="GO:0055085">
    <property type="term" value="P:transmembrane transport"/>
    <property type="evidence" value="ECO:0007669"/>
    <property type="project" value="TreeGrafter"/>
</dbReference>
<protein>
    <submittedName>
        <fullName evidence="7">AI-2E family transporter</fullName>
    </submittedName>
</protein>
<gene>
    <name evidence="7" type="ORF">NJ959_26815</name>
</gene>
<feature type="transmembrane region" description="Helical" evidence="6">
    <location>
        <begin position="151"/>
        <end position="177"/>
    </location>
</feature>
<evidence type="ECO:0000313" key="7">
    <source>
        <dbReference type="EMBL" id="MCP2732046.1"/>
    </source>
</evidence>
<feature type="transmembrane region" description="Helical" evidence="6">
    <location>
        <begin position="37"/>
        <end position="55"/>
    </location>
</feature>
<dbReference type="EMBL" id="JAMZMM010000465">
    <property type="protein sequence ID" value="MCP2732046.1"/>
    <property type="molecule type" value="Genomic_DNA"/>
</dbReference>
<comment type="caution">
    <text evidence="7">The sequence shown here is derived from an EMBL/GenBank/DDBJ whole genome shotgun (WGS) entry which is preliminary data.</text>
</comment>
<dbReference type="AlphaFoldDB" id="A0AAE3KQP0"/>
<evidence type="ECO:0000256" key="5">
    <source>
        <dbReference type="ARBA" id="ARBA00023136"/>
    </source>
</evidence>
<evidence type="ECO:0000256" key="2">
    <source>
        <dbReference type="ARBA" id="ARBA00009773"/>
    </source>
</evidence>
<comment type="similarity">
    <text evidence="2">Belongs to the autoinducer-2 exporter (AI-2E) (TC 2.A.86) family.</text>
</comment>
<comment type="subcellular location">
    <subcellularLocation>
        <location evidence="1">Membrane</location>
        <topology evidence="1">Multi-pass membrane protein</topology>
    </subcellularLocation>
</comment>
<reference evidence="7" key="1">
    <citation type="submission" date="2022-06" db="EMBL/GenBank/DDBJ databases">
        <title>New cyanobacteria of genus Symplocastrum in benthos of Lake Baikal.</title>
        <authorList>
            <person name="Sorokovikova E."/>
            <person name="Tikhonova I."/>
            <person name="Krasnopeev A."/>
            <person name="Evseev P."/>
            <person name="Gladkikh A."/>
            <person name="Belykh O."/>
        </authorList>
    </citation>
    <scope>NUCLEOTIDE SEQUENCE</scope>
    <source>
        <strain evidence="7">BBK-W-15</strain>
    </source>
</reference>
<dbReference type="PANTHER" id="PTHR21716:SF66">
    <property type="entry name" value="TRANSPORT PROTEIN SLL0063-RELATED"/>
    <property type="match status" value="1"/>
</dbReference>
<feature type="transmembrane region" description="Helical" evidence="6">
    <location>
        <begin position="67"/>
        <end position="92"/>
    </location>
</feature>
<dbReference type="Pfam" id="PF01594">
    <property type="entry name" value="AI-2E_transport"/>
    <property type="match status" value="1"/>
</dbReference>
<evidence type="ECO:0000313" key="8">
    <source>
        <dbReference type="Proteomes" id="UP001204953"/>
    </source>
</evidence>
<feature type="transmembrane region" description="Helical" evidence="6">
    <location>
        <begin position="209"/>
        <end position="231"/>
    </location>
</feature>
<feature type="transmembrane region" description="Helical" evidence="6">
    <location>
        <begin position="12"/>
        <end position="31"/>
    </location>
</feature>
<keyword evidence="5 6" id="KW-0472">Membrane</keyword>
<dbReference type="Proteomes" id="UP001204953">
    <property type="component" value="Unassembled WGS sequence"/>
</dbReference>
<dbReference type="GO" id="GO:0016020">
    <property type="term" value="C:membrane"/>
    <property type="evidence" value="ECO:0007669"/>
    <property type="project" value="UniProtKB-SubCell"/>
</dbReference>
<evidence type="ECO:0000256" key="4">
    <source>
        <dbReference type="ARBA" id="ARBA00022989"/>
    </source>
</evidence>
<dbReference type="RefSeq" id="WP_254014774.1">
    <property type="nucleotide sequence ID" value="NZ_JAMZMM010000465.1"/>
</dbReference>
<accession>A0AAE3KQP0</accession>
<evidence type="ECO:0000256" key="6">
    <source>
        <dbReference type="SAM" id="Phobius"/>
    </source>
</evidence>
<sequence length="356" mass="39576">MKLTNKLPRWLSIGFIYPVLFLNGWLFVLAFEYFKSPITIFITANLLAFVLDYPVNFLKRCGMRRNFAILLVFLITFLLLTVLAIIIVPILIKQLTDLAEYLPSWIESGRQQLTHLSEWAIAWKLPINISGLATQIADRLSQQLQTLVGEVVHWVVGTVGSVLNVVLTLVLTFYLVLHSEKVWDGIFQWIPSSYSNRLREALRQNFHNYFVGQATIASLMGILMTVAFLILQVPFGLLFGLGVGIMALVPFGCALSIAIVSFLTGLKSIWLGVRVLIVATIIEQVIENGFAPRLLGGFTGLNPVWVLFSLIVGAHLAGLLGLVVAVPLASCFKSLVSILLEKRNGTADMRMENGEF</sequence>
<keyword evidence="3 6" id="KW-0812">Transmembrane</keyword>
<feature type="transmembrane region" description="Helical" evidence="6">
    <location>
        <begin position="306"/>
        <end position="332"/>
    </location>
</feature>
<proteinExistence type="inferred from homology"/>
<name>A0AAE3KQP0_9CYAN</name>
<organism evidence="7 8">
    <name type="scientific">Limnofasciculus baicalensis BBK-W-15</name>
    <dbReference type="NCBI Taxonomy" id="2699891"/>
    <lineage>
        <taxon>Bacteria</taxon>
        <taxon>Bacillati</taxon>
        <taxon>Cyanobacteriota</taxon>
        <taxon>Cyanophyceae</taxon>
        <taxon>Coleofasciculales</taxon>
        <taxon>Coleofasciculaceae</taxon>
        <taxon>Limnofasciculus</taxon>
        <taxon>Limnofasciculus baicalensis</taxon>
    </lineage>
</organism>
<keyword evidence="4 6" id="KW-1133">Transmembrane helix</keyword>
<evidence type="ECO:0000256" key="3">
    <source>
        <dbReference type="ARBA" id="ARBA00022692"/>
    </source>
</evidence>
<feature type="transmembrane region" description="Helical" evidence="6">
    <location>
        <begin position="269"/>
        <end position="286"/>
    </location>
</feature>
<evidence type="ECO:0000256" key="1">
    <source>
        <dbReference type="ARBA" id="ARBA00004141"/>
    </source>
</evidence>